<evidence type="ECO:0000259" key="1">
    <source>
        <dbReference type="PROSITE" id="PS50883"/>
    </source>
</evidence>
<keyword evidence="3" id="KW-1185">Reference proteome</keyword>
<dbReference type="EMBL" id="JAKUMG010000027">
    <property type="protein sequence ID" value="MDI4671552.1"/>
    <property type="molecule type" value="Genomic_DNA"/>
</dbReference>
<dbReference type="SUPFAM" id="SSF141868">
    <property type="entry name" value="EAL domain-like"/>
    <property type="match status" value="1"/>
</dbReference>
<comment type="caution">
    <text evidence="2">The sequence shown here is derived from an EMBL/GenBank/DDBJ whole genome shotgun (WGS) entry which is preliminary data.</text>
</comment>
<reference evidence="2 3" key="1">
    <citation type="submission" date="2022-02" db="EMBL/GenBank/DDBJ databases">
        <title>Genome analysis of Beneficial Microorganisms for Coral consortium from Pocillopora damicornis.</title>
        <authorList>
            <person name="Rosado P.M."/>
            <person name="Cardoso P.M."/>
            <person name="Rosado J.G."/>
            <person name="Schultz J."/>
            <person name="Rocha U."/>
            <person name="Costa T.K."/>
            <person name="Peixoto R.S."/>
        </authorList>
    </citation>
    <scope>NUCLEOTIDE SEQUENCE [LARGE SCALE GENOMIC DNA]</scope>
    <source>
        <strain evidence="2 3">BMC5</strain>
    </source>
</reference>
<name>A0ABT6U5T6_9GAMM</name>
<dbReference type="RefSeq" id="WP_181447828.1">
    <property type="nucleotide sequence ID" value="NZ_JAKUMG010000027.1"/>
</dbReference>
<dbReference type="SMART" id="SM00052">
    <property type="entry name" value="EAL"/>
    <property type="match status" value="1"/>
</dbReference>
<dbReference type="Pfam" id="PF00563">
    <property type="entry name" value="EAL"/>
    <property type="match status" value="1"/>
</dbReference>
<proteinExistence type="predicted"/>
<protein>
    <submittedName>
        <fullName evidence="2">EAL domain-containing protein</fullName>
    </submittedName>
</protein>
<accession>A0ABT6U5T6</accession>
<dbReference type="PANTHER" id="PTHR33121">
    <property type="entry name" value="CYCLIC DI-GMP PHOSPHODIESTERASE PDEF"/>
    <property type="match status" value="1"/>
</dbReference>
<dbReference type="Proteomes" id="UP001156974">
    <property type="component" value="Unassembled WGS sequence"/>
</dbReference>
<dbReference type="InterPro" id="IPR035919">
    <property type="entry name" value="EAL_sf"/>
</dbReference>
<dbReference type="PROSITE" id="PS50883">
    <property type="entry name" value="EAL"/>
    <property type="match status" value="1"/>
</dbReference>
<evidence type="ECO:0000313" key="2">
    <source>
        <dbReference type="EMBL" id="MDI4671552.1"/>
    </source>
</evidence>
<sequence length="262" mass="29655">MIDINAQQDTQLPLDSLIEYALKSNSFYMSYQPIVSTSNSKLIGFEALIRNRINDSRLRPDHLIPHLERTGQIIELGSWILKQCLVDYKTLESYGLKDFTMSINVSPIQIIDHDITIEISNLINELGISPKNIKLELTETALISDCNKIAKSFERLREMGIKVWLDDFGTGFASLSLLRQFKVNGIKIDKSFISNIATDNDDFTLCSAVIAMAQRLNLELIAEGVETSQQLQILNCLGCDNIQGYLIDKPLTLRDVINKWRS</sequence>
<evidence type="ECO:0000313" key="3">
    <source>
        <dbReference type="Proteomes" id="UP001156974"/>
    </source>
</evidence>
<dbReference type="Gene3D" id="3.20.20.450">
    <property type="entry name" value="EAL domain"/>
    <property type="match status" value="1"/>
</dbReference>
<dbReference type="PANTHER" id="PTHR33121:SF70">
    <property type="entry name" value="SIGNALING PROTEIN YKOW"/>
    <property type="match status" value="1"/>
</dbReference>
<dbReference type="InterPro" id="IPR050706">
    <property type="entry name" value="Cyclic-di-GMP_PDE-like"/>
</dbReference>
<gene>
    <name evidence="2" type="ORF">MKZ47_21055</name>
</gene>
<dbReference type="InterPro" id="IPR001633">
    <property type="entry name" value="EAL_dom"/>
</dbReference>
<organism evidence="2 3">
    <name type="scientific">Pseudoalteromonas shioyasakiensis</name>
    <dbReference type="NCBI Taxonomy" id="1190813"/>
    <lineage>
        <taxon>Bacteria</taxon>
        <taxon>Pseudomonadati</taxon>
        <taxon>Pseudomonadota</taxon>
        <taxon>Gammaproteobacteria</taxon>
        <taxon>Alteromonadales</taxon>
        <taxon>Pseudoalteromonadaceae</taxon>
        <taxon>Pseudoalteromonas</taxon>
    </lineage>
</organism>
<feature type="domain" description="EAL" evidence="1">
    <location>
        <begin position="11"/>
        <end position="262"/>
    </location>
</feature>
<dbReference type="CDD" id="cd01948">
    <property type="entry name" value="EAL"/>
    <property type="match status" value="1"/>
</dbReference>